<sequence length="205" mass="21553">MKLTIISGGLREPSSTRLLADRLVTALTGEVEKSGDRVEASFVELRRLGHPIMDAMLTGFAGESLESAFARVAEADGVIAVTPAFNASFGGLFKSFFDVLPEDTLADMPVLIGATGGTERHSLVLEHALRPMFSYLHAIVSPRAVYAATSDFGSQTGAALGERITAAAADFARLLRACGPRARREVADEDLASMQQLLGGAVAGS</sequence>
<dbReference type="EC" id="1.-.-.-" evidence="1"/>
<organism evidence="1 2">
    <name type="scientific">Streptomyces achmelvichensis</name>
    <dbReference type="NCBI Taxonomy" id="3134111"/>
    <lineage>
        <taxon>Bacteria</taxon>
        <taxon>Bacillati</taxon>
        <taxon>Actinomycetota</taxon>
        <taxon>Actinomycetes</taxon>
        <taxon>Kitasatosporales</taxon>
        <taxon>Streptomycetaceae</taxon>
        <taxon>Streptomyces</taxon>
    </lineage>
</organism>
<name>A0ACC6Q6U0_9ACTN</name>
<gene>
    <name evidence="1" type="ORF">WKI67_39285</name>
</gene>
<reference evidence="1" key="1">
    <citation type="submission" date="2024-03" db="EMBL/GenBank/DDBJ databases">
        <title>Novel Streptomyces species of biotechnological and ecological value are a feature of Machair soil.</title>
        <authorList>
            <person name="Prole J.R."/>
            <person name="Goodfellow M."/>
            <person name="Allenby N."/>
            <person name="Ward A.C."/>
        </authorList>
    </citation>
    <scope>NUCLEOTIDE SEQUENCE</scope>
    <source>
        <strain evidence="1">MS2.AVA.5</strain>
    </source>
</reference>
<evidence type="ECO:0000313" key="1">
    <source>
        <dbReference type="EMBL" id="MEJ8639404.1"/>
    </source>
</evidence>
<keyword evidence="2" id="KW-1185">Reference proteome</keyword>
<accession>A0ACC6Q6U0</accession>
<dbReference type="Proteomes" id="UP001377168">
    <property type="component" value="Unassembled WGS sequence"/>
</dbReference>
<dbReference type="EMBL" id="JBBKAJ010000022">
    <property type="protein sequence ID" value="MEJ8639404.1"/>
    <property type="molecule type" value="Genomic_DNA"/>
</dbReference>
<evidence type="ECO:0000313" key="2">
    <source>
        <dbReference type="Proteomes" id="UP001377168"/>
    </source>
</evidence>
<protein>
    <submittedName>
        <fullName evidence="1">CE1759 family FMN reductase</fullName>
        <ecNumber evidence="1">1.-.-.-</ecNumber>
    </submittedName>
</protein>
<keyword evidence="1" id="KW-0560">Oxidoreductase</keyword>
<comment type="caution">
    <text evidence="1">The sequence shown here is derived from an EMBL/GenBank/DDBJ whole genome shotgun (WGS) entry which is preliminary data.</text>
</comment>
<proteinExistence type="predicted"/>